<dbReference type="Proteomes" id="UP000662873">
    <property type="component" value="Chromosome"/>
</dbReference>
<dbReference type="GO" id="GO:0004177">
    <property type="term" value="F:aminopeptidase activity"/>
    <property type="evidence" value="ECO:0007669"/>
    <property type="project" value="UniProtKB-KW"/>
</dbReference>
<dbReference type="SUPFAM" id="SSF55486">
    <property type="entry name" value="Metalloproteases ('zincins'), catalytic domain"/>
    <property type="match status" value="1"/>
</dbReference>
<accession>A0A809S5C6</accession>
<evidence type="ECO:0000313" key="2">
    <source>
        <dbReference type="Proteomes" id="UP000662873"/>
    </source>
</evidence>
<keyword evidence="1" id="KW-0378">Hydrolase</keyword>
<gene>
    <name evidence="1" type="ORF">NPRO_16610</name>
</gene>
<sequence length="620" mass="68268">MNHRIAVAPVLLLSVSFWQPTSQDLRTEALQKLRLALGSGIERNLQTEFARAQDSAYLIEMAGRRGGLTRVGVKVIPTPPGWPDDDLGWAVFHAFHGIQSDHDPLHTLIRAAEGPRVGREIAEAVPQSHRVRHAALDVALLPSTNQVRVSARLDLERLNGEKAPVFRLNDAYVLSKASVNDEPARLVVASSESVPELKQGDVVQAGGIVVVWSSAPVRSVELEYVAKLSGTASEKVTSAAAYVTSNWVPTLGRQPMTTTTRITHPEEWLAFSEGEPADPANLGFLPRNPPAGMRVAAFKNSLPISFPKVVAGPYQLAAETEANGKPIRAYHLGPPDAARGKEQVDRLRRGMEFMEARFGAFPYSSYSLLEADTYYGIESYSYTLLNRSISTRFPVHELVHTWFGGMAPCSYTKDTWNEGVTQYVDSVLFDGNRDGTLQGGLRTLDVAKPLSQMALPHLDGSATYFRGAFVMKALEAEIGLEAVLVGLKALAAMRRGLDTTWADLRPFFEEASGKDLAWFWRQWIENATFPMLQIVEAQKVFRDGSWGTWVQVRQTGVPTPFRLRFEVTLSAGTKSTKKVVEMSKASELFRIDSDFEPTSASLNVMGYALARTGEAVPIRK</sequence>
<organism evidence="1 2">
    <name type="scientific">Candidatus Nitrosymbiomonas proteolyticus</name>
    <dbReference type="NCBI Taxonomy" id="2608984"/>
    <lineage>
        <taxon>Bacteria</taxon>
        <taxon>Bacillati</taxon>
        <taxon>Armatimonadota</taxon>
        <taxon>Armatimonadota incertae sedis</taxon>
        <taxon>Candidatus Nitrosymbiomonas</taxon>
    </lineage>
</organism>
<reference evidence="1" key="1">
    <citation type="journal article" name="DNA Res.">
        <title>The physiological potential of anammox bacteria as revealed by their core genome structure.</title>
        <authorList>
            <person name="Okubo T."/>
            <person name="Toyoda A."/>
            <person name="Fukuhara K."/>
            <person name="Uchiyama I."/>
            <person name="Harigaya Y."/>
            <person name="Kuroiwa M."/>
            <person name="Suzuki T."/>
            <person name="Murakami Y."/>
            <person name="Suwa Y."/>
            <person name="Takami H."/>
        </authorList>
    </citation>
    <scope>NUCLEOTIDE SEQUENCE</scope>
    <source>
        <strain evidence="1">317325-2</strain>
    </source>
</reference>
<proteinExistence type="predicted"/>
<dbReference type="EMBL" id="AP021858">
    <property type="protein sequence ID" value="BBO24066.1"/>
    <property type="molecule type" value="Genomic_DNA"/>
</dbReference>
<dbReference type="AlphaFoldDB" id="A0A809S5C6"/>
<name>A0A809S5C6_9BACT</name>
<dbReference type="Gene3D" id="1.10.390.10">
    <property type="entry name" value="Neutral Protease Domain 2"/>
    <property type="match status" value="1"/>
</dbReference>
<protein>
    <submittedName>
        <fullName evidence="1">Peptidase M1 aminopeptidase</fullName>
    </submittedName>
</protein>
<dbReference type="KEGG" id="npy:NPRO_16610"/>
<keyword evidence="1" id="KW-0031">Aminopeptidase</keyword>
<evidence type="ECO:0000313" key="1">
    <source>
        <dbReference type="EMBL" id="BBO24066.1"/>
    </source>
</evidence>
<keyword evidence="1" id="KW-0645">Protease</keyword>
<dbReference type="InterPro" id="IPR027268">
    <property type="entry name" value="Peptidase_M4/M1_CTD_sf"/>
</dbReference>